<keyword evidence="2" id="KW-0614">Plasmid</keyword>
<geneLocation type="plasmid" evidence="2 3">
    <name>pB</name>
</geneLocation>
<evidence type="ECO:0000313" key="3">
    <source>
        <dbReference type="Proteomes" id="UP001055460"/>
    </source>
</evidence>
<proteinExistence type="predicted"/>
<protein>
    <submittedName>
        <fullName evidence="2">DUF1236 domain-containing protein</fullName>
    </submittedName>
</protein>
<feature type="signal peptide" evidence="1">
    <location>
        <begin position="1"/>
        <end position="24"/>
    </location>
</feature>
<reference evidence="2" key="1">
    <citation type="submission" date="2022-06" db="EMBL/GenBank/DDBJ databases">
        <title>Physiological and biochemical characterization and genomic elucidation of a strain of the genus Ensifer adhaerens M8 that combines arsenic oxidation and chromium reduction.</title>
        <authorList>
            <person name="Li X."/>
            <person name="Yu c."/>
        </authorList>
    </citation>
    <scope>NUCLEOTIDE SEQUENCE</scope>
    <source>
        <strain evidence="2">M8</strain>
        <plasmid evidence="2">pB</plasmid>
    </source>
</reference>
<accession>A0A9Q9DD73</accession>
<sequence length="102" mass="11138">MKKVFVSSALAGLFLLGASGFGFAQTVLVTPEQETVVREYVKKKPLASINLPGVELNVGSALPETVELHTIDAPDIKYRYVVIDNRTVLVDPGTRKIVRVIE</sequence>
<dbReference type="RefSeq" id="WP_060608662.1">
    <property type="nucleotide sequence ID" value="NZ_CAXURO020000003.1"/>
</dbReference>
<organism evidence="2 3">
    <name type="scientific">Ensifer adhaerens</name>
    <name type="common">Sinorhizobium morelense</name>
    <dbReference type="NCBI Taxonomy" id="106592"/>
    <lineage>
        <taxon>Bacteria</taxon>
        <taxon>Pseudomonadati</taxon>
        <taxon>Pseudomonadota</taxon>
        <taxon>Alphaproteobacteria</taxon>
        <taxon>Hyphomicrobiales</taxon>
        <taxon>Rhizobiaceae</taxon>
        <taxon>Sinorhizobium/Ensifer group</taxon>
        <taxon>Ensifer</taxon>
    </lineage>
</organism>
<dbReference type="OrthoDB" id="102964at2"/>
<dbReference type="InterPro" id="IPR009642">
    <property type="entry name" value="DUF1236"/>
</dbReference>
<dbReference type="AlphaFoldDB" id="A0A9Q9DD73"/>
<name>A0A9Q9DD73_ENSAD</name>
<dbReference type="EMBL" id="CP098809">
    <property type="protein sequence ID" value="USJ27428.1"/>
    <property type="molecule type" value="Genomic_DNA"/>
</dbReference>
<dbReference type="Pfam" id="PF06823">
    <property type="entry name" value="DUF1236"/>
    <property type="match status" value="1"/>
</dbReference>
<gene>
    <name evidence="2" type="ORF">NE863_33850</name>
</gene>
<feature type="chain" id="PRO_5040144934" evidence="1">
    <location>
        <begin position="25"/>
        <end position="102"/>
    </location>
</feature>
<evidence type="ECO:0000313" key="2">
    <source>
        <dbReference type="EMBL" id="USJ27428.1"/>
    </source>
</evidence>
<dbReference type="Proteomes" id="UP001055460">
    <property type="component" value="Plasmid pB"/>
</dbReference>
<evidence type="ECO:0000256" key="1">
    <source>
        <dbReference type="SAM" id="SignalP"/>
    </source>
</evidence>
<keyword evidence="1" id="KW-0732">Signal</keyword>